<evidence type="ECO:0000259" key="12">
    <source>
        <dbReference type="Pfam" id="PF00593"/>
    </source>
</evidence>
<sequence length="817" mass="93672">MTTTKTTIILAVLTIVGTGSILAQQRDTLKTKTDTLKNLKIEEVTVDGQHKREIGSTRIDQKQLAKEMTSDIRDLIRYTPGVGISYSGTRGGNRGFAIRGVEANRVAISVDGVQQPEIHENMVFSAYGLSNASRIEFDPYFVSAIDIQKGASSFAVGSGALGGAVNYTTKRVSDIVRKGQEYGALAQLNYNGKDNMRMYLAGTGVKKGRWEGLLMFADRYGNELRNFSYGELNRNVTSTQIDPMDYRQQTFLAKAAFVPNLQHRMELSYYMLNKRVDSEIWSQEPLDIFTSADKPYYYGHDQSLSHSYSLGYTFTPLEEHWLSKASLTGNIQNTHLDAATWSEYYRPNFDGTGNYELIYEGKRDKYRGQEIKDKMLRADITFREIESNYLGLHRFALAANVANKYNDNRNVDVENPFASNKIDGYTVRQGVRYEFGESMGKYINAYSFQRPIDRLNYSASLIDNIHVTPRLTLDLGVRYDRFHTKDKDWDYNNDQYYMDYLMRDLEGVELNDAPIDDTDEGVSFLASAGYRLLDYLNLSYKFSTGYRVPTTEERYFQYFNSWPSFLVLSDRDLKAETSVNHEIEVAGNGRFGTYMLNFYYSDYANFIEIERGTIAVTSPLDNSTKNLSYVKNVNRRSADLRGFDAKVHLLLEEIYAPFRGFAINSAVSYAKGETSYGTSMLGVQPLTGFAGIEYFSPNQKWNANLVGNYFKAKERDETRFIESTATKEIQRTFPGLFLEDSYSFDFYGSYQITPRYVIRAGVYNIFDSKFWRWDDLRQLTNPALLPHIENFFREGTKTITRFSQPKRYFSVSLEFNI</sequence>
<dbReference type="EMBL" id="JACOIK010000001">
    <property type="protein sequence ID" value="MBD1431371.1"/>
    <property type="molecule type" value="Genomic_DNA"/>
</dbReference>
<dbReference type="Pfam" id="PF07715">
    <property type="entry name" value="Plug"/>
    <property type="match status" value="1"/>
</dbReference>
<keyword evidence="15" id="KW-1185">Reference proteome</keyword>
<protein>
    <submittedName>
        <fullName evidence="14">TonB-dependent hemoglobin/transferrin/lactoferrin family receptor</fullName>
    </submittedName>
</protein>
<keyword evidence="9 10" id="KW-0998">Cell outer membrane</keyword>
<dbReference type="CDD" id="cd01347">
    <property type="entry name" value="ligand_gated_channel"/>
    <property type="match status" value="1"/>
</dbReference>
<dbReference type="InterPro" id="IPR037066">
    <property type="entry name" value="Plug_dom_sf"/>
</dbReference>
<evidence type="ECO:0000256" key="5">
    <source>
        <dbReference type="ARBA" id="ARBA00022729"/>
    </source>
</evidence>
<keyword evidence="4 10" id="KW-0812">Transmembrane</keyword>
<dbReference type="InterPro" id="IPR039426">
    <property type="entry name" value="TonB-dep_rcpt-like"/>
</dbReference>
<dbReference type="Gene3D" id="2.40.170.20">
    <property type="entry name" value="TonB-dependent receptor, beta-barrel domain"/>
    <property type="match status" value="1"/>
</dbReference>
<name>A0ABR7YJD3_9SPHI</name>
<dbReference type="SUPFAM" id="SSF56935">
    <property type="entry name" value="Porins"/>
    <property type="match status" value="1"/>
</dbReference>
<dbReference type="InterPro" id="IPR010949">
    <property type="entry name" value="TonB_Hb/transfer/lactofer_rcpt"/>
</dbReference>
<comment type="similarity">
    <text evidence="10 11">Belongs to the TonB-dependent receptor family.</text>
</comment>
<keyword evidence="5" id="KW-0732">Signal</keyword>
<keyword evidence="6 11" id="KW-0798">TonB box</keyword>
<evidence type="ECO:0000256" key="11">
    <source>
        <dbReference type="RuleBase" id="RU003357"/>
    </source>
</evidence>
<evidence type="ECO:0000256" key="3">
    <source>
        <dbReference type="ARBA" id="ARBA00022452"/>
    </source>
</evidence>
<evidence type="ECO:0000256" key="7">
    <source>
        <dbReference type="ARBA" id="ARBA00023136"/>
    </source>
</evidence>
<dbReference type="Pfam" id="PF00593">
    <property type="entry name" value="TonB_dep_Rec_b-barrel"/>
    <property type="match status" value="1"/>
</dbReference>
<keyword evidence="8 14" id="KW-0675">Receptor</keyword>
<feature type="domain" description="TonB-dependent receptor plug" evidence="13">
    <location>
        <begin position="57"/>
        <end position="164"/>
    </location>
</feature>
<dbReference type="InterPro" id="IPR012910">
    <property type="entry name" value="Plug_dom"/>
</dbReference>
<accession>A0ABR7YJD3</accession>
<evidence type="ECO:0000256" key="4">
    <source>
        <dbReference type="ARBA" id="ARBA00022692"/>
    </source>
</evidence>
<keyword evidence="3 10" id="KW-1134">Transmembrane beta strand</keyword>
<evidence type="ECO:0000256" key="10">
    <source>
        <dbReference type="PROSITE-ProRule" id="PRU01360"/>
    </source>
</evidence>
<evidence type="ECO:0000313" key="14">
    <source>
        <dbReference type="EMBL" id="MBD1431371.1"/>
    </source>
</evidence>
<proteinExistence type="inferred from homology"/>
<reference evidence="14 15" key="1">
    <citation type="submission" date="2020-08" db="EMBL/GenBank/DDBJ databases">
        <title>Sphingobacterium sp. DN00404 isolated from aquaculture water.</title>
        <authorList>
            <person name="Zhang M."/>
        </authorList>
    </citation>
    <scope>NUCLEOTIDE SEQUENCE [LARGE SCALE GENOMIC DNA]</scope>
    <source>
        <strain evidence="14 15">DN00404</strain>
    </source>
</reference>
<evidence type="ECO:0000259" key="13">
    <source>
        <dbReference type="Pfam" id="PF07715"/>
    </source>
</evidence>
<dbReference type="Gene3D" id="2.170.130.10">
    <property type="entry name" value="TonB-dependent receptor, plug domain"/>
    <property type="match status" value="1"/>
</dbReference>
<dbReference type="RefSeq" id="WP_190992395.1">
    <property type="nucleotide sequence ID" value="NZ_JACOIK010000001.1"/>
</dbReference>
<gene>
    <name evidence="14" type="ORF">H8B06_00915</name>
</gene>
<comment type="caution">
    <text evidence="14">The sequence shown here is derived from an EMBL/GenBank/DDBJ whole genome shotgun (WGS) entry which is preliminary data.</text>
</comment>
<evidence type="ECO:0000256" key="1">
    <source>
        <dbReference type="ARBA" id="ARBA00004571"/>
    </source>
</evidence>
<evidence type="ECO:0000256" key="2">
    <source>
        <dbReference type="ARBA" id="ARBA00022448"/>
    </source>
</evidence>
<dbReference type="Proteomes" id="UP000602759">
    <property type="component" value="Unassembled WGS sequence"/>
</dbReference>
<feature type="domain" description="TonB-dependent receptor-like beta-barrel" evidence="12">
    <location>
        <begin position="293"/>
        <end position="765"/>
    </location>
</feature>
<evidence type="ECO:0000313" key="15">
    <source>
        <dbReference type="Proteomes" id="UP000602759"/>
    </source>
</evidence>
<dbReference type="PROSITE" id="PS52016">
    <property type="entry name" value="TONB_DEPENDENT_REC_3"/>
    <property type="match status" value="1"/>
</dbReference>
<keyword evidence="7 10" id="KW-0472">Membrane</keyword>
<dbReference type="NCBIfam" id="TIGR01786">
    <property type="entry name" value="TonB-hemlactrns"/>
    <property type="match status" value="1"/>
</dbReference>
<keyword evidence="2 10" id="KW-0813">Transport</keyword>
<organism evidence="14 15">
    <name type="scientific">Sphingobacterium micropteri</name>
    <dbReference type="NCBI Taxonomy" id="2763501"/>
    <lineage>
        <taxon>Bacteria</taxon>
        <taxon>Pseudomonadati</taxon>
        <taxon>Bacteroidota</taxon>
        <taxon>Sphingobacteriia</taxon>
        <taxon>Sphingobacteriales</taxon>
        <taxon>Sphingobacteriaceae</taxon>
        <taxon>Sphingobacterium</taxon>
    </lineage>
</organism>
<dbReference type="InterPro" id="IPR036942">
    <property type="entry name" value="Beta-barrel_TonB_sf"/>
</dbReference>
<dbReference type="InterPro" id="IPR000531">
    <property type="entry name" value="Beta-barrel_TonB"/>
</dbReference>
<evidence type="ECO:0000256" key="9">
    <source>
        <dbReference type="ARBA" id="ARBA00023237"/>
    </source>
</evidence>
<evidence type="ECO:0000256" key="8">
    <source>
        <dbReference type="ARBA" id="ARBA00023170"/>
    </source>
</evidence>
<dbReference type="PANTHER" id="PTHR30069:SF29">
    <property type="entry name" value="HEMOGLOBIN AND HEMOGLOBIN-HAPTOGLOBIN-BINDING PROTEIN 1-RELATED"/>
    <property type="match status" value="1"/>
</dbReference>
<comment type="subcellular location">
    <subcellularLocation>
        <location evidence="1 10">Cell outer membrane</location>
        <topology evidence="1 10">Multi-pass membrane protein</topology>
    </subcellularLocation>
</comment>
<dbReference type="PANTHER" id="PTHR30069">
    <property type="entry name" value="TONB-DEPENDENT OUTER MEMBRANE RECEPTOR"/>
    <property type="match status" value="1"/>
</dbReference>
<evidence type="ECO:0000256" key="6">
    <source>
        <dbReference type="ARBA" id="ARBA00023077"/>
    </source>
</evidence>